<dbReference type="AlphaFoldDB" id="A0A0M3JPF9"/>
<dbReference type="EMBL" id="UYRR01027893">
    <property type="protein sequence ID" value="VDK38356.1"/>
    <property type="molecule type" value="Genomic_DNA"/>
</dbReference>
<reference evidence="3" key="1">
    <citation type="submission" date="2017-02" db="UniProtKB">
        <authorList>
            <consortium name="WormBaseParasite"/>
        </authorList>
    </citation>
    <scope>IDENTIFICATION</scope>
</reference>
<keyword evidence="2" id="KW-1185">Reference proteome</keyword>
<organism evidence="3">
    <name type="scientific">Anisakis simplex</name>
    <name type="common">Herring worm</name>
    <dbReference type="NCBI Taxonomy" id="6269"/>
    <lineage>
        <taxon>Eukaryota</taxon>
        <taxon>Metazoa</taxon>
        <taxon>Ecdysozoa</taxon>
        <taxon>Nematoda</taxon>
        <taxon>Chromadorea</taxon>
        <taxon>Rhabditida</taxon>
        <taxon>Spirurina</taxon>
        <taxon>Ascaridomorpha</taxon>
        <taxon>Ascaridoidea</taxon>
        <taxon>Anisakidae</taxon>
        <taxon>Anisakis</taxon>
        <taxon>Anisakis simplex complex</taxon>
    </lineage>
</organism>
<evidence type="ECO:0000313" key="3">
    <source>
        <dbReference type="WBParaSite" id="ASIM_0000955501-mRNA-1"/>
    </source>
</evidence>
<accession>A0A0M3JPF9</accession>
<dbReference type="Proteomes" id="UP000267096">
    <property type="component" value="Unassembled WGS sequence"/>
</dbReference>
<protein>
    <submittedName>
        <fullName evidence="3">CopG family transcriptional regulator</fullName>
    </submittedName>
</protein>
<proteinExistence type="predicted"/>
<evidence type="ECO:0000313" key="1">
    <source>
        <dbReference type="EMBL" id="VDK38356.1"/>
    </source>
</evidence>
<evidence type="ECO:0000313" key="2">
    <source>
        <dbReference type="Proteomes" id="UP000267096"/>
    </source>
</evidence>
<dbReference type="WBParaSite" id="ASIM_0000955501-mRNA-1">
    <property type="protein sequence ID" value="ASIM_0000955501-mRNA-1"/>
    <property type="gene ID" value="ASIM_0000955501"/>
</dbReference>
<reference evidence="1 2" key="2">
    <citation type="submission" date="2018-11" db="EMBL/GenBank/DDBJ databases">
        <authorList>
            <consortium name="Pathogen Informatics"/>
        </authorList>
    </citation>
    <scope>NUCLEOTIDE SEQUENCE [LARGE SCALE GENOMIC DNA]</scope>
</reference>
<gene>
    <name evidence="1" type="ORF">ASIM_LOCUS9281</name>
</gene>
<dbReference type="OrthoDB" id="72892at2759"/>
<name>A0A0M3JPF9_ANISI</name>
<sequence>MKQMLDEVDDSGRAVWSKKLDDLISSDWSEKEVVENDNA</sequence>